<sequence length="287" mass="31122">MTKLLTVFGATGVQGGSVIRAVLADPLGIEVEAADIDSRPSFAKAVKGTDTLFLVTLPNFVTGAAPGTEIKHGKHVADAAVAAGVQHLVFSSLINVTEASSGRLPLVAHFDRKANIEKYIRSQDIPATFIQPGYYMTNFTNLQLLRKGDDGSYTLAGPTNTNTAKLPLFYPDADMGKYFVAVARNPEELRGKQIRAAADYYTPAQIMAEFQEVTVKTGRYVQLDQDVYRSFIPPPIAQELLENELLCEDPGYFAGGSFAEGHELLAKVGLAPTTWKDFLRASKDTFA</sequence>
<evidence type="ECO:0000256" key="2">
    <source>
        <dbReference type="ARBA" id="ARBA00022857"/>
    </source>
</evidence>
<dbReference type="InterPro" id="IPR051164">
    <property type="entry name" value="NmrA-like_oxidored"/>
</dbReference>
<keyword evidence="5" id="KW-1185">Reference proteome</keyword>
<dbReference type="Proteomes" id="UP000275385">
    <property type="component" value="Unassembled WGS sequence"/>
</dbReference>
<dbReference type="AlphaFoldDB" id="A0A420Y792"/>
<dbReference type="EMBL" id="QVQW01000039">
    <property type="protein sequence ID" value="RKU43756.1"/>
    <property type="molecule type" value="Genomic_DNA"/>
</dbReference>
<proteinExistence type="inferred from homology"/>
<gene>
    <name evidence="4" type="ORF">DL546_006398</name>
</gene>
<accession>A0A420Y792</accession>
<dbReference type="SUPFAM" id="SSF51735">
    <property type="entry name" value="NAD(P)-binding Rossmann-fold domains"/>
    <property type="match status" value="1"/>
</dbReference>
<keyword evidence="2" id="KW-0521">NADP</keyword>
<dbReference type="PANTHER" id="PTHR42748:SF31">
    <property type="entry name" value="NMRA-LIKE DOMAIN-CONTAINING PROTEIN-RELATED"/>
    <property type="match status" value="1"/>
</dbReference>
<dbReference type="OrthoDB" id="300709at2759"/>
<evidence type="ECO:0000256" key="1">
    <source>
        <dbReference type="ARBA" id="ARBA00006328"/>
    </source>
</evidence>
<name>A0A420Y792_9PEZI</name>
<comment type="similarity">
    <text evidence="1">Belongs to the NmrA-type oxidoreductase family.</text>
</comment>
<reference evidence="4 5" key="1">
    <citation type="submission" date="2018-08" db="EMBL/GenBank/DDBJ databases">
        <title>Draft genome of the lignicolous fungus Coniochaeta pulveracea.</title>
        <authorList>
            <person name="Borstlap C.J."/>
            <person name="De Witt R.N."/>
            <person name="Botha A."/>
            <person name="Volschenk H."/>
        </authorList>
    </citation>
    <scope>NUCLEOTIDE SEQUENCE [LARGE SCALE GENOMIC DNA]</scope>
    <source>
        <strain evidence="4 5">CAB683</strain>
    </source>
</reference>
<dbReference type="Gene3D" id="3.40.50.720">
    <property type="entry name" value="NAD(P)-binding Rossmann-like Domain"/>
    <property type="match status" value="1"/>
</dbReference>
<comment type="caution">
    <text evidence="4">The sequence shown here is derived from an EMBL/GenBank/DDBJ whole genome shotgun (WGS) entry which is preliminary data.</text>
</comment>
<evidence type="ECO:0000259" key="3">
    <source>
        <dbReference type="Pfam" id="PF05368"/>
    </source>
</evidence>
<dbReference type="GO" id="GO:0005634">
    <property type="term" value="C:nucleus"/>
    <property type="evidence" value="ECO:0007669"/>
    <property type="project" value="TreeGrafter"/>
</dbReference>
<evidence type="ECO:0000313" key="4">
    <source>
        <dbReference type="EMBL" id="RKU43756.1"/>
    </source>
</evidence>
<dbReference type="Pfam" id="PF05368">
    <property type="entry name" value="NmrA"/>
    <property type="match status" value="1"/>
</dbReference>
<dbReference type="PANTHER" id="PTHR42748">
    <property type="entry name" value="NITROGEN METABOLITE REPRESSION PROTEIN NMRA FAMILY MEMBER"/>
    <property type="match status" value="1"/>
</dbReference>
<dbReference type="InterPro" id="IPR008030">
    <property type="entry name" value="NmrA-like"/>
</dbReference>
<protein>
    <recommendedName>
        <fullName evidence="3">NmrA-like domain-containing protein</fullName>
    </recommendedName>
</protein>
<dbReference type="STRING" id="177199.A0A420Y792"/>
<dbReference type="InterPro" id="IPR036291">
    <property type="entry name" value="NAD(P)-bd_dom_sf"/>
</dbReference>
<feature type="domain" description="NmrA-like" evidence="3">
    <location>
        <begin position="27"/>
        <end position="278"/>
    </location>
</feature>
<evidence type="ECO:0000313" key="5">
    <source>
        <dbReference type="Proteomes" id="UP000275385"/>
    </source>
</evidence>
<organism evidence="4 5">
    <name type="scientific">Coniochaeta pulveracea</name>
    <dbReference type="NCBI Taxonomy" id="177199"/>
    <lineage>
        <taxon>Eukaryota</taxon>
        <taxon>Fungi</taxon>
        <taxon>Dikarya</taxon>
        <taxon>Ascomycota</taxon>
        <taxon>Pezizomycotina</taxon>
        <taxon>Sordariomycetes</taxon>
        <taxon>Sordariomycetidae</taxon>
        <taxon>Coniochaetales</taxon>
        <taxon>Coniochaetaceae</taxon>
        <taxon>Coniochaeta</taxon>
    </lineage>
</organism>